<evidence type="ECO:0000313" key="2">
    <source>
        <dbReference type="Proteomes" id="UP001191082"/>
    </source>
</evidence>
<keyword evidence="2" id="KW-1185">Reference proteome</keyword>
<dbReference type="PANTHER" id="PTHR48100">
    <property type="entry name" value="BROAD-SPECIFICITY PHOSPHATASE YOR283W-RELATED"/>
    <property type="match status" value="1"/>
</dbReference>
<dbReference type="RefSeq" id="WP_138862082.1">
    <property type="nucleotide sequence ID" value="NZ_VCPC01000001.1"/>
</dbReference>
<reference evidence="1 2" key="1">
    <citation type="submission" date="2019-05" db="EMBL/GenBank/DDBJ databases">
        <title>Marivita sp. nov. isolated from sea sediment.</title>
        <authorList>
            <person name="Kim W."/>
        </authorList>
    </citation>
    <scope>NUCLEOTIDE SEQUENCE [LARGE SCALE GENOMIC DNA]</scope>
    <source>
        <strain evidence="1 2">CAU 1492</strain>
    </source>
</reference>
<proteinExistence type="predicted"/>
<name>A0ABY2XED0_9RHOB</name>
<evidence type="ECO:0000313" key="1">
    <source>
        <dbReference type="EMBL" id="TMV14730.1"/>
    </source>
</evidence>
<dbReference type="EMBL" id="VCPC01000001">
    <property type="protein sequence ID" value="TMV14730.1"/>
    <property type="molecule type" value="Genomic_DNA"/>
</dbReference>
<dbReference type="SMART" id="SM00855">
    <property type="entry name" value="PGAM"/>
    <property type="match status" value="1"/>
</dbReference>
<sequence length="188" mass="20762">MAQFPTILGLRHGETEWNREGRFQGGFDSSLTPLGRRQAGDQRAILQQLDLSGYQWFCSPQPRAVATAQIVKGRSSEFYLEPSLREIAMGDWAGRSRAEIAAVNRDLDLAGLAVYWHLPGGETPGDVAKRVEAFLERLSGPAVIVTHGVTLRLLACVYFGRDLVEFGTFPADHGVVYRLDPSGFQELT</sequence>
<dbReference type="Pfam" id="PF00300">
    <property type="entry name" value="His_Phos_1"/>
    <property type="match status" value="1"/>
</dbReference>
<gene>
    <name evidence="1" type="ORF">FGK64_01755</name>
</gene>
<dbReference type="Proteomes" id="UP001191082">
    <property type="component" value="Unassembled WGS sequence"/>
</dbReference>
<dbReference type="PANTHER" id="PTHR48100:SF59">
    <property type="entry name" value="ADENOSYLCOBALAMIN_ALPHA-RIBAZOLE PHOSPHATASE"/>
    <property type="match status" value="1"/>
</dbReference>
<accession>A0ABY2XED0</accession>
<protein>
    <submittedName>
        <fullName evidence="1">Histidine phosphatase family protein</fullName>
    </submittedName>
</protein>
<dbReference type="InterPro" id="IPR050275">
    <property type="entry name" value="PGM_Phosphatase"/>
</dbReference>
<dbReference type="Gene3D" id="3.40.50.1240">
    <property type="entry name" value="Phosphoglycerate mutase-like"/>
    <property type="match status" value="1"/>
</dbReference>
<organism evidence="1 2">
    <name type="scientific">Arenibacterium halophilum</name>
    <dbReference type="NCBI Taxonomy" id="2583821"/>
    <lineage>
        <taxon>Bacteria</taxon>
        <taxon>Pseudomonadati</taxon>
        <taxon>Pseudomonadota</taxon>
        <taxon>Alphaproteobacteria</taxon>
        <taxon>Rhodobacterales</taxon>
        <taxon>Paracoccaceae</taxon>
        <taxon>Arenibacterium</taxon>
    </lineage>
</organism>
<dbReference type="CDD" id="cd07067">
    <property type="entry name" value="HP_PGM_like"/>
    <property type="match status" value="1"/>
</dbReference>
<dbReference type="SUPFAM" id="SSF53254">
    <property type="entry name" value="Phosphoglycerate mutase-like"/>
    <property type="match status" value="1"/>
</dbReference>
<dbReference type="InterPro" id="IPR029033">
    <property type="entry name" value="His_PPase_superfam"/>
</dbReference>
<comment type="caution">
    <text evidence="1">The sequence shown here is derived from an EMBL/GenBank/DDBJ whole genome shotgun (WGS) entry which is preliminary data.</text>
</comment>
<dbReference type="PIRSF" id="PIRSF000709">
    <property type="entry name" value="6PFK_2-Ptase"/>
    <property type="match status" value="1"/>
</dbReference>
<dbReference type="InterPro" id="IPR013078">
    <property type="entry name" value="His_Pase_superF_clade-1"/>
</dbReference>